<proteinExistence type="predicted"/>
<evidence type="ECO:0000313" key="2">
    <source>
        <dbReference type="Proteomes" id="UP000033856"/>
    </source>
</evidence>
<evidence type="ECO:0000313" key="1">
    <source>
        <dbReference type="EMBL" id="KKS24602.1"/>
    </source>
</evidence>
<reference evidence="1 2" key="1">
    <citation type="journal article" date="2015" name="Nature">
        <title>rRNA introns, odd ribosomes, and small enigmatic genomes across a large radiation of phyla.</title>
        <authorList>
            <person name="Brown C.T."/>
            <person name="Hug L.A."/>
            <person name="Thomas B.C."/>
            <person name="Sharon I."/>
            <person name="Castelle C.J."/>
            <person name="Singh A."/>
            <person name="Wilkins M.J."/>
            <person name="Williams K.H."/>
            <person name="Banfield J.F."/>
        </authorList>
    </citation>
    <scope>NUCLEOTIDE SEQUENCE [LARGE SCALE GENOMIC DNA]</scope>
</reference>
<sequence length="196" mass="23012">MRRDHKIIKIIQKLQREEGIFLNLQQDKNKCSPKTILNALSSLGRPIRKDDEVRLFRRANALAHIFYQKNFEDLASNEEIMRALIEEEGCATDEIMAMNSREAIRKLYRALDSWPVILSVDNASHWIYARAARSSSVFPVVCITDSQRTIKNLIRTATIDLSEKELLKRWRDKRGWFDSKHKIRGHYYGIVVKKIR</sequence>
<comment type="caution">
    <text evidence="1">The sequence shown here is derived from an EMBL/GenBank/DDBJ whole genome shotgun (WGS) entry which is preliminary data.</text>
</comment>
<accession>A0A0G0XJK5</accession>
<protein>
    <submittedName>
        <fullName evidence="1">Uncharacterized protein</fullName>
    </submittedName>
</protein>
<dbReference type="AlphaFoldDB" id="A0A0G0XJK5"/>
<dbReference type="Proteomes" id="UP000033856">
    <property type="component" value="Unassembled WGS sequence"/>
</dbReference>
<name>A0A0G0XJK5_9BACT</name>
<gene>
    <name evidence="1" type="ORF">UU83_C0022G0007</name>
</gene>
<dbReference type="EMBL" id="LCCD01000022">
    <property type="protein sequence ID" value="KKS24602.1"/>
    <property type="molecule type" value="Genomic_DNA"/>
</dbReference>
<organism evidence="1 2">
    <name type="scientific">Candidatus Jorgensenbacteria bacterium GW2011_GWF2_41_8</name>
    <dbReference type="NCBI Taxonomy" id="1618667"/>
    <lineage>
        <taxon>Bacteria</taxon>
        <taxon>Candidatus Joergenseniibacteriota</taxon>
    </lineage>
</organism>